<dbReference type="GO" id="GO:0000978">
    <property type="term" value="F:RNA polymerase II cis-regulatory region sequence-specific DNA binding"/>
    <property type="evidence" value="ECO:0007669"/>
    <property type="project" value="TreeGrafter"/>
</dbReference>
<evidence type="ECO:0000313" key="12">
    <source>
        <dbReference type="Proteomes" id="UP000006701"/>
    </source>
</evidence>
<dbReference type="InterPro" id="IPR000818">
    <property type="entry name" value="TEA/ATTS_dom"/>
</dbReference>
<evidence type="ECO:0000256" key="3">
    <source>
        <dbReference type="ARBA" id="ARBA00023015"/>
    </source>
</evidence>
<feature type="region of interest" description="Disordered" evidence="9">
    <location>
        <begin position="772"/>
        <end position="801"/>
    </location>
</feature>
<dbReference type="OrthoDB" id="10006572at2759"/>
<dbReference type="PRINTS" id="PR00065">
    <property type="entry name" value="TEADOMAIN"/>
</dbReference>
<dbReference type="InterPro" id="IPR050937">
    <property type="entry name" value="TEC1_TEAD_TF"/>
</dbReference>
<dbReference type="GO" id="GO:0005667">
    <property type="term" value="C:transcription regulator complex"/>
    <property type="evidence" value="ECO:0007669"/>
    <property type="project" value="TreeGrafter"/>
</dbReference>
<reference evidence="11 12" key="1">
    <citation type="journal article" date="2008" name="PLoS Genet.">
        <title>Genomic islands in the pathogenic filamentous fungus Aspergillus fumigatus.</title>
        <authorList>
            <person name="Fedorova N.D."/>
            <person name="Khaldi N."/>
            <person name="Joardar V.S."/>
            <person name="Maiti R."/>
            <person name="Amedeo P."/>
            <person name="Anderson M.J."/>
            <person name="Crabtree J."/>
            <person name="Silva J.C."/>
            <person name="Badger J.H."/>
            <person name="Albarraq A."/>
            <person name="Angiuoli S."/>
            <person name="Bussey H."/>
            <person name="Bowyer P."/>
            <person name="Cotty P.J."/>
            <person name="Dyer P.S."/>
            <person name="Egan A."/>
            <person name="Galens K."/>
            <person name="Fraser-Liggett C.M."/>
            <person name="Haas B.J."/>
            <person name="Inman J.M."/>
            <person name="Kent R."/>
            <person name="Lemieux S."/>
            <person name="Malavazi I."/>
            <person name="Orvis J."/>
            <person name="Roemer T."/>
            <person name="Ronning C.M."/>
            <person name="Sundaram J.P."/>
            <person name="Sutton G."/>
            <person name="Turner G."/>
            <person name="Venter J.C."/>
            <person name="White O.R."/>
            <person name="Whitty B.R."/>
            <person name="Youngman P."/>
            <person name="Wolfe K.H."/>
            <person name="Goldman G.H."/>
            <person name="Wortman J.R."/>
            <person name="Jiang B."/>
            <person name="Denning D.W."/>
            <person name="Nierman W.C."/>
        </authorList>
    </citation>
    <scope>NUCLEOTIDE SEQUENCE [LARGE SCALE GENOMIC DNA]</scope>
    <source>
        <strain evidence="12">ATCC 1007 / CBS 513.65 / DSM 816 / NCTC 3887 / NRRL 1</strain>
    </source>
</reference>
<evidence type="ECO:0000256" key="4">
    <source>
        <dbReference type="ARBA" id="ARBA00023159"/>
    </source>
</evidence>
<dbReference type="eggNOG" id="KOG3841">
    <property type="taxonomic scope" value="Eukaryota"/>
</dbReference>
<dbReference type="GO" id="GO:0000981">
    <property type="term" value="F:DNA-binding transcription factor activity, RNA polymerase II-specific"/>
    <property type="evidence" value="ECO:0007669"/>
    <property type="project" value="TreeGrafter"/>
</dbReference>
<dbReference type="VEuPathDB" id="FungiDB:ACLA_029840"/>
<protein>
    <submittedName>
        <fullName evidence="11">Transcription factor AbaA</fullName>
    </submittedName>
</protein>
<dbReference type="Pfam" id="PF01285">
    <property type="entry name" value="TEA"/>
    <property type="match status" value="1"/>
</dbReference>
<feature type="DNA-binding region" description="TEA" evidence="8">
    <location>
        <begin position="130"/>
        <end position="204"/>
    </location>
</feature>
<comment type="similarity">
    <text evidence="2">Belongs to the TEC1 family.</text>
</comment>
<dbReference type="PANTHER" id="PTHR11834">
    <property type="entry name" value="TRANSCRIPTIONAL ENHANCER FACTOR TEF RELATED"/>
    <property type="match status" value="1"/>
</dbReference>
<accession>A1CRI0</accession>
<evidence type="ECO:0000256" key="9">
    <source>
        <dbReference type="SAM" id="MobiDB-lite"/>
    </source>
</evidence>
<feature type="region of interest" description="Disordered" evidence="9">
    <location>
        <begin position="528"/>
        <end position="547"/>
    </location>
</feature>
<evidence type="ECO:0000259" key="10">
    <source>
        <dbReference type="PROSITE" id="PS51088"/>
    </source>
</evidence>
<dbReference type="AlphaFoldDB" id="A1CRI0"/>
<evidence type="ECO:0000256" key="7">
    <source>
        <dbReference type="ARBA" id="ARBA00023321"/>
    </source>
</evidence>
<dbReference type="Gene3D" id="6.10.20.40">
    <property type="entry name" value="TEA/ATTS domain"/>
    <property type="match status" value="1"/>
</dbReference>
<dbReference type="KEGG" id="act:ACLA_029840"/>
<feature type="compositionally biased region" description="Polar residues" evidence="9">
    <location>
        <begin position="792"/>
        <end position="801"/>
    </location>
</feature>
<dbReference type="OMA" id="MWVSAPQ"/>
<dbReference type="RefSeq" id="XP_001269677.1">
    <property type="nucleotide sequence ID" value="XM_001269676.1"/>
</dbReference>
<dbReference type="GO" id="GO:0048315">
    <property type="term" value="P:conidium formation"/>
    <property type="evidence" value="ECO:0007669"/>
    <property type="project" value="UniProtKB-KW"/>
</dbReference>
<comment type="subcellular location">
    <subcellularLocation>
        <location evidence="1">Nucleus</location>
    </subcellularLocation>
</comment>
<keyword evidence="5" id="KW-0804">Transcription</keyword>
<dbReference type="HOGENOM" id="CLU_356362_0_0_1"/>
<feature type="region of interest" description="Disordered" evidence="9">
    <location>
        <begin position="734"/>
        <end position="754"/>
    </location>
</feature>
<evidence type="ECO:0000313" key="11">
    <source>
        <dbReference type="EMBL" id="EAW08251.1"/>
    </source>
</evidence>
<keyword evidence="4" id="KW-0010">Activator</keyword>
<evidence type="ECO:0000256" key="5">
    <source>
        <dbReference type="ARBA" id="ARBA00023163"/>
    </source>
</evidence>
<evidence type="ECO:0000256" key="6">
    <source>
        <dbReference type="ARBA" id="ARBA00023242"/>
    </source>
</evidence>
<evidence type="ECO:0000256" key="8">
    <source>
        <dbReference type="PROSITE-ProRule" id="PRU00505"/>
    </source>
</evidence>
<dbReference type="Proteomes" id="UP000006701">
    <property type="component" value="Unassembled WGS sequence"/>
</dbReference>
<keyword evidence="3" id="KW-0805">Transcription regulation</keyword>
<name>A1CRI0_ASPCL</name>
<feature type="domain" description="TEA" evidence="10">
    <location>
        <begin position="130"/>
        <end position="204"/>
    </location>
</feature>
<keyword evidence="7" id="KW-0183">Conidiation</keyword>
<keyword evidence="12" id="KW-1185">Reference proteome</keyword>
<dbReference type="EMBL" id="DS027059">
    <property type="protein sequence ID" value="EAW08251.1"/>
    <property type="molecule type" value="Genomic_DNA"/>
</dbReference>
<sequence>MATDWQSECLAPPHQAGLGSIGHHTDRALQNTSGNVQSYSDTVAASGITGRDDHLQHLTYKYSHAPVPPYPMPTAASAHPHHVLDARARLKKLRRVQSVGPNHAGARRVRSYLKSQKYLEYRSRPRRDTGKDGEAVWSDELEDAFQQALEANPPMGRRKWSERGKSYGRNELIAEYIFNLTGKKRTRKQVSSHLQVLDSFLKGDPDWDRLTREQPADRTNNQHQPVGPKWRTGLDQSMPNHYGGHIPTAYHDHLRPVQPYAGELPPPLFTLGSNLHERNSNTIYGFNFEMWVSPPSQRDQLDNALHRYTRLQGDAAAPMALENLPRWRETFPHLSTIMAEQSGSLDCDIILLEASLELMDEFPPAGSKLGIQLELDFAHPATGDAPMLSQLDNWTCSTYMYDNGHLEDEDRMLEAYHNLAKPQSTKVKPPFESSWWAKLFTELTQHKLMKEKSGQHQAAEDHVRHYFRTLSAVQEIRATPQNTRRLSHQIPGASSPDDSKRMAILLWQFRQTRSPEVGLTTWRKLIPPDRISTNSPRPPTGIDLPPLPLDSAFPERYPPYMYRATQPHEMLSHPGPSHSHWPLYPPPHENIPSMYHSAGSFDLLNSVTRPEDGGLPDRHAVPSLLDSYSGIPSQETSQPASLNVSSGGPAMLSVHDLGLSHPNLAGYTLSHGNHYAPSPQNGVGVHDSNSVMSNIFGPGSQSLDGIGHSQGAWGTPMTSTAIPSDVGSSNHYTHLQYHPTGHQTPVSREAHPPNGFEGLMGAPDDLMDKIVGSMPDDPSMHGAGPDHASSAYADTNAVQAV</sequence>
<dbReference type="PROSITE" id="PS51088">
    <property type="entry name" value="TEA_2"/>
    <property type="match status" value="1"/>
</dbReference>
<dbReference type="PROSITE" id="PS00554">
    <property type="entry name" value="TEA_1"/>
    <property type="match status" value="1"/>
</dbReference>
<dbReference type="STRING" id="344612.A1CRI0"/>
<dbReference type="GO" id="GO:0005634">
    <property type="term" value="C:nucleus"/>
    <property type="evidence" value="ECO:0007669"/>
    <property type="project" value="UniProtKB-SubCell"/>
</dbReference>
<proteinExistence type="inferred from homology"/>
<gene>
    <name evidence="11" type="ORF">ACLA_029840</name>
</gene>
<organism evidence="11 12">
    <name type="scientific">Aspergillus clavatus (strain ATCC 1007 / CBS 513.65 / DSM 816 / NCTC 3887 / NRRL 1 / QM 1276 / 107)</name>
    <dbReference type="NCBI Taxonomy" id="344612"/>
    <lineage>
        <taxon>Eukaryota</taxon>
        <taxon>Fungi</taxon>
        <taxon>Dikarya</taxon>
        <taxon>Ascomycota</taxon>
        <taxon>Pezizomycotina</taxon>
        <taxon>Eurotiomycetes</taxon>
        <taxon>Eurotiomycetidae</taxon>
        <taxon>Eurotiales</taxon>
        <taxon>Aspergillaceae</taxon>
        <taxon>Aspergillus</taxon>
        <taxon>Aspergillus subgen. Fumigati</taxon>
    </lineage>
</organism>
<dbReference type="PANTHER" id="PTHR11834:SF0">
    <property type="entry name" value="PROTEIN SCALLOPED"/>
    <property type="match status" value="1"/>
</dbReference>
<evidence type="ECO:0000256" key="2">
    <source>
        <dbReference type="ARBA" id="ARBA00008421"/>
    </source>
</evidence>
<dbReference type="InterPro" id="IPR038096">
    <property type="entry name" value="TEA/ATTS_sf"/>
</dbReference>
<evidence type="ECO:0000256" key="1">
    <source>
        <dbReference type="ARBA" id="ARBA00004123"/>
    </source>
</evidence>
<dbReference type="GeneID" id="4700604"/>
<keyword evidence="7" id="KW-0749">Sporulation</keyword>
<dbReference type="SMART" id="SM00426">
    <property type="entry name" value="TEA"/>
    <property type="match status" value="1"/>
</dbReference>
<keyword evidence="6" id="KW-0539">Nucleus</keyword>